<evidence type="ECO:0000256" key="1">
    <source>
        <dbReference type="SAM" id="MobiDB-lite"/>
    </source>
</evidence>
<dbReference type="PANTHER" id="PTHR13400">
    <property type="entry name" value="CHEMOKINE C-C MOTIF RECEPTOR 1"/>
    <property type="match status" value="1"/>
</dbReference>
<name>A0ABM1EC22_PRICU</name>
<organism evidence="2 3">
    <name type="scientific">Priapulus caudatus</name>
    <name type="common">Priapulid worm</name>
    <dbReference type="NCBI Taxonomy" id="37621"/>
    <lineage>
        <taxon>Eukaryota</taxon>
        <taxon>Metazoa</taxon>
        <taxon>Ecdysozoa</taxon>
        <taxon>Scalidophora</taxon>
        <taxon>Priapulida</taxon>
        <taxon>Priapulimorpha</taxon>
        <taxon>Priapulimorphida</taxon>
        <taxon>Priapulidae</taxon>
        <taxon>Priapulus</taxon>
    </lineage>
</organism>
<dbReference type="Proteomes" id="UP000695022">
    <property type="component" value="Unplaced"/>
</dbReference>
<dbReference type="Pfam" id="PF13270">
    <property type="entry name" value="CCDC28"/>
    <property type="match status" value="1"/>
</dbReference>
<sequence length="216" mass="24160">MGLTQIPVDIISFPFVQRYGRKSSIIISDVLGGVLLFVSAFLPRTTTRRGGDKAAAAAARHAEEERTCKEHSFLTDVSDVRKMEQGLLSLLNDFHSGRMQAFGEDCSFEKMDQVREQQERLAKLHFDLDTELETLGMETPKARSVANENLTKLVTDLQELSHSIQGLHSKEPVTAAAAAAAAVTIQHHPQDEARSERKHHRHHHGHRSSHRTKEAK</sequence>
<dbReference type="RefSeq" id="XP_014669743.1">
    <property type="nucleotide sequence ID" value="XM_014814257.1"/>
</dbReference>
<gene>
    <name evidence="3" type="primary">LOC106810803</name>
</gene>
<reference evidence="3" key="1">
    <citation type="submission" date="2025-08" db="UniProtKB">
        <authorList>
            <consortium name="RefSeq"/>
        </authorList>
    </citation>
    <scope>IDENTIFICATION</scope>
</reference>
<dbReference type="PANTHER" id="PTHR13400:SF4">
    <property type="entry name" value="COILED-COIL DOMAIN-CONTAINING PROTEIN 28A-LIKE PROTEIN"/>
    <property type="match status" value="1"/>
</dbReference>
<proteinExistence type="predicted"/>
<keyword evidence="2" id="KW-1185">Reference proteome</keyword>
<feature type="compositionally biased region" description="Basic residues" evidence="1">
    <location>
        <begin position="196"/>
        <end position="210"/>
    </location>
</feature>
<evidence type="ECO:0000313" key="3">
    <source>
        <dbReference type="RefSeq" id="XP_014669743.1"/>
    </source>
</evidence>
<dbReference type="InterPro" id="IPR025271">
    <property type="entry name" value="CCDC28"/>
</dbReference>
<evidence type="ECO:0000313" key="2">
    <source>
        <dbReference type="Proteomes" id="UP000695022"/>
    </source>
</evidence>
<feature type="region of interest" description="Disordered" evidence="1">
    <location>
        <begin position="179"/>
        <end position="216"/>
    </location>
</feature>
<dbReference type="GeneID" id="106810803"/>
<protein>
    <submittedName>
        <fullName evidence="3">Coiled-coil domain-containing protein 28B-like</fullName>
    </submittedName>
</protein>
<accession>A0ABM1EC22</accession>